<sequence>MNPTFLEFIGANQRSSCGYCKNDRGERTPARSAKKNAETGEEDLTNGLEEELEVSSESSVTTALVIHTISPDNFMWFAEAGWSTRSMGTQYDCQRLFRATGCGLEKIWTLFV</sequence>
<dbReference type="EMBL" id="BX284601">
    <property type="protein sequence ID" value="CAD56591.1"/>
    <property type="molecule type" value="Genomic_DNA"/>
</dbReference>
<dbReference type="WormBase" id="K07A1.9c">
    <property type="protein sequence ID" value="CE32467"/>
    <property type="gene ID" value="WBGene00010615"/>
    <property type="gene designation" value="ate-1"/>
</dbReference>
<dbReference type="HOGENOM" id="CLU_2148079_0_0_1"/>
<dbReference type="PeptideAtlas" id="Q8I4H5"/>
<dbReference type="CTD" id="172800"/>
<evidence type="ECO:0000313" key="4">
    <source>
        <dbReference type="WormBase" id="K07A1.9c"/>
    </source>
</evidence>
<proteinExistence type="predicted"/>
<evidence type="ECO:0000256" key="1">
    <source>
        <dbReference type="SAM" id="MobiDB-lite"/>
    </source>
</evidence>
<dbReference type="AGR" id="WB:WBGene00010615"/>
<gene>
    <name evidence="2 4" type="primary">ate-1</name>
    <name evidence="2" type="ORF">CELE_K07A1.9</name>
    <name evidence="4" type="ORF">K07A1.9</name>
</gene>
<dbReference type="OrthoDB" id="74183at2759"/>
<dbReference type="GeneID" id="172800"/>
<feature type="compositionally biased region" description="Acidic residues" evidence="1">
    <location>
        <begin position="39"/>
        <end position="52"/>
    </location>
</feature>
<dbReference type="AlphaFoldDB" id="Q8I4H5"/>
<accession>Q8I4H5</accession>
<dbReference type="RefSeq" id="NP_001359652.1">
    <property type="nucleotide sequence ID" value="NM_001373508.1"/>
</dbReference>
<keyword evidence="3" id="KW-1185">Reference proteome</keyword>
<organism evidence="2 3">
    <name type="scientific">Caenorhabditis elegans</name>
    <dbReference type="NCBI Taxonomy" id="6239"/>
    <lineage>
        <taxon>Eukaryota</taxon>
        <taxon>Metazoa</taxon>
        <taxon>Ecdysozoa</taxon>
        <taxon>Nematoda</taxon>
        <taxon>Chromadorea</taxon>
        <taxon>Rhabditida</taxon>
        <taxon>Rhabditina</taxon>
        <taxon>Rhabditomorpha</taxon>
        <taxon>Rhabditoidea</taxon>
        <taxon>Rhabditidae</taxon>
        <taxon>Peloderinae</taxon>
        <taxon>Caenorhabditis</taxon>
    </lineage>
</organism>
<evidence type="ECO:0000313" key="2">
    <source>
        <dbReference type="EMBL" id="CAD56591.1"/>
    </source>
</evidence>
<evidence type="ECO:0000313" key="3">
    <source>
        <dbReference type="Proteomes" id="UP000001940"/>
    </source>
</evidence>
<feature type="region of interest" description="Disordered" evidence="1">
    <location>
        <begin position="22"/>
        <end position="52"/>
    </location>
</feature>
<name>Q8I4H5_CAEEL</name>
<protein>
    <submittedName>
        <fullName evidence="2">ATE_N domain-containing protein</fullName>
    </submittedName>
</protein>
<dbReference type="Proteomes" id="UP000001940">
    <property type="component" value="Chromosome I"/>
</dbReference>
<dbReference type="UCSC" id="K07A1.9a">
    <property type="organism name" value="c. elegans"/>
</dbReference>
<reference evidence="2 3" key="1">
    <citation type="journal article" date="1998" name="Science">
        <title>Genome sequence of the nematode C. elegans: a platform for investigating biology.</title>
        <authorList>
            <consortium name="The C. elegans sequencing consortium"/>
            <person name="Sulson J.E."/>
            <person name="Waterston R."/>
        </authorList>
    </citation>
    <scope>NUCLEOTIDE SEQUENCE [LARGE SCALE GENOMIC DNA]</scope>
    <source>
        <strain evidence="2 3">Bristol N2</strain>
    </source>
</reference>
<dbReference type="ExpressionAtlas" id="Q8I4H5">
    <property type="expression patterns" value="baseline and differential"/>
</dbReference>
<dbReference type="Bgee" id="WBGene00010615">
    <property type="expression patterns" value="Expressed in germ line (C elegans) and 4 other cell types or tissues"/>
</dbReference>